<evidence type="ECO:0000256" key="18">
    <source>
        <dbReference type="ARBA" id="ARBA00023228"/>
    </source>
</evidence>
<reference evidence="23 24" key="1">
    <citation type="submission" date="2023-09" db="EMBL/GenBank/DDBJ databases">
        <authorList>
            <person name="Rey-Velasco X."/>
        </authorList>
    </citation>
    <scope>NUCLEOTIDE SEQUENCE [LARGE SCALE GENOMIC DNA]</scope>
    <source>
        <strain evidence="23 24">P117</strain>
    </source>
</reference>
<dbReference type="Proteomes" id="UP001253545">
    <property type="component" value="Unassembled WGS sequence"/>
</dbReference>
<dbReference type="InterPro" id="IPR039866">
    <property type="entry name" value="CPQ"/>
</dbReference>
<dbReference type="Gene3D" id="3.50.30.30">
    <property type="match status" value="1"/>
</dbReference>
<evidence type="ECO:0000256" key="4">
    <source>
        <dbReference type="ARBA" id="ARBA00004613"/>
    </source>
</evidence>
<evidence type="ECO:0000256" key="11">
    <source>
        <dbReference type="ARBA" id="ARBA00022801"/>
    </source>
</evidence>
<evidence type="ECO:0000313" key="23">
    <source>
        <dbReference type="EMBL" id="MDT0594949.1"/>
    </source>
</evidence>
<dbReference type="PANTHER" id="PTHR12053:SF3">
    <property type="entry name" value="CARBOXYPEPTIDASE Q"/>
    <property type="match status" value="1"/>
</dbReference>
<proteinExistence type="predicted"/>
<accession>A0ABU2ZTQ1</accession>
<evidence type="ECO:0000256" key="7">
    <source>
        <dbReference type="ARBA" id="ARBA00022645"/>
    </source>
</evidence>
<evidence type="ECO:0000256" key="9">
    <source>
        <dbReference type="ARBA" id="ARBA00022723"/>
    </source>
</evidence>
<keyword evidence="6" id="KW-0964">Secreted</keyword>
<comment type="caution">
    <text evidence="23">The sequence shown here is derived from an EMBL/GenBank/DDBJ whole genome shotgun (WGS) entry which is preliminary data.</text>
</comment>
<evidence type="ECO:0000256" key="8">
    <source>
        <dbReference type="ARBA" id="ARBA00022670"/>
    </source>
</evidence>
<evidence type="ECO:0000256" key="16">
    <source>
        <dbReference type="ARBA" id="ARBA00023145"/>
    </source>
</evidence>
<evidence type="ECO:0000256" key="10">
    <source>
        <dbReference type="ARBA" id="ARBA00022729"/>
    </source>
</evidence>
<evidence type="ECO:0000256" key="2">
    <source>
        <dbReference type="ARBA" id="ARBA00004371"/>
    </source>
</evidence>
<evidence type="ECO:0000313" key="24">
    <source>
        <dbReference type="Proteomes" id="UP001253545"/>
    </source>
</evidence>
<evidence type="ECO:0000256" key="20">
    <source>
        <dbReference type="ARBA" id="ARBA00033328"/>
    </source>
</evidence>
<evidence type="ECO:0000256" key="19">
    <source>
        <dbReference type="ARBA" id="ARBA00025833"/>
    </source>
</evidence>
<keyword evidence="10 21" id="KW-0732">Signal</keyword>
<evidence type="ECO:0000256" key="6">
    <source>
        <dbReference type="ARBA" id="ARBA00022525"/>
    </source>
</evidence>
<comment type="subcellular location">
    <subcellularLocation>
        <location evidence="1">Endoplasmic reticulum</location>
    </subcellularLocation>
    <subcellularLocation>
        <location evidence="3">Golgi apparatus</location>
    </subcellularLocation>
    <subcellularLocation>
        <location evidence="2">Lysosome</location>
    </subcellularLocation>
    <subcellularLocation>
        <location evidence="4">Secreted</location>
    </subcellularLocation>
</comment>
<evidence type="ECO:0000256" key="13">
    <source>
        <dbReference type="ARBA" id="ARBA00022833"/>
    </source>
</evidence>
<keyword evidence="8" id="KW-0645">Protease</keyword>
<evidence type="ECO:0000256" key="3">
    <source>
        <dbReference type="ARBA" id="ARBA00004555"/>
    </source>
</evidence>
<comment type="subunit">
    <text evidence="19">Homodimer. The monomeric form is inactive while the homodimer is active.</text>
</comment>
<feature type="signal peptide" evidence="21">
    <location>
        <begin position="1"/>
        <end position="22"/>
    </location>
</feature>
<evidence type="ECO:0000256" key="17">
    <source>
        <dbReference type="ARBA" id="ARBA00023180"/>
    </source>
</evidence>
<evidence type="ECO:0000256" key="1">
    <source>
        <dbReference type="ARBA" id="ARBA00004240"/>
    </source>
</evidence>
<keyword evidence="13" id="KW-0862">Zinc</keyword>
<feature type="chain" id="PRO_5047219150" description="Carboxypeptidase Q" evidence="21">
    <location>
        <begin position="23"/>
        <end position="475"/>
    </location>
</feature>
<keyword evidence="12" id="KW-0256">Endoplasmic reticulum</keyword>
<dbReference type="SUPFAM" id="SSF53187">
    <property type="entry name" value="Zn-dependent exopeptidases"/>
    <property type="match status" value="1"/>
</dbReference>
<dbReference type="InterPro" id="IPR007484">
    <property type="entry name" value="Peptidase_M28"/>
</dbReference>
<keyword evidence="24" id="KW-1185">Reference proteome</keyword>
<dbReference type="EMBL" id="JAVRHX010000002">
    <property type="protein sequence ID" value="MDT0594949.1"/>
    <property type="molecule type" value="Genomic_DNA"/>
</dbReference>
<name>A0ABU2ZTQ1_9ALTE</name>
<dbReference type="RefSeq" id="WP_311368468.1">
    <property type="nucleotide sequence ID" value="NZ_JAVRHX010000002.1"/>
</dbReference>
<feature type="domain" description="Peptidase M28" evidence="22">
    <location>
        <begin position="267"/>
        <end position="452"/>
    </location>
</feature>
<evidence type="ECO:0000256" key="21">
    <source>
        <dbReference type="SAM" id="SignalP"/>
    </source>
</evidence>
<keyword evidence="16" id="KW-0865">Zymogen</keyword>
<keyword evidence="14" id="KW-0333">Golgi apparatus</keyword>
<organism evidence="23 24">
    <name type="scientific">Glaciecola petra</name>
    <dbReference type="NCBI Taxonomy" id="3075602"/>
    <lineage>
        <taxon>Bacteria</taxon>
        <taxon>Pseudomonadati</taxon>
        <taxon>Pseudomonadota</taxon>
        <taxon>Gammaproteobacteria</taxon>
        <taxon>Alteromonadales</taxon>
        <taxon>Alteromonadaceae</taxon>
        <taxon>Glaciecola</taxon>
    </lineage>
</organism>
<evidence type="ECO:0000256" key="14">
    <source>
        <dbReference type="ARBA" id="ARBA00023034"/>
    </source>
</evidence>
<protein>
    <recommendedName>
        <fullName evidence="5">Carboxypeptidase Q</fullName>
    </recommendedName>
    <alternativeName>
        <fullName evidence="20">Plasma glutamate carboxypeptidase</fullName>
    </alternativeName>
</protein>
<keyword evidence="18" id="KW-0458">Lysosome</keyword>
<keyword evidence="11" id="KW-0378">Hydrolase</keyword>
<evidence type="ECO:0000256" key="5">
    <source>
        <dbReference type="ARBA" id="ARBA00014116"/>
    </source>
</evidence>
<evidence type="ECO:0000256" key="15">
    <source>
        <dbReference type="ARBA" id="ARBA00023049"/>
    </source>
</evidence>
<keyword evidence="17" id="KW-0325">Glycoprotein</keyword>
<dbReference type="Gene3D" id="3.40.630.10">
    <property type="entry name" value="Zn peptidases"/>
    <property type="match status" value="1"/>
</dbReference>
<keyword evidence="7" id="KW-0121">Carboxypeptidase</keyword>
<keyword evidence="15" id="KW-0482">Metalloprotease</keyword>
<dbReference type="PANTHER" id="PTHR12053">
    <property type="entry name" value="PROTEASE FAMILY M28 PLASMA GLUTAMATE CARBOXYPEPTIDASE-RELATED"/>
    <property type="match status" value="1"/>
</dbReference>
<sequence>MPISRRLFFGAILSLFSFLSVAQTNDSINIISEEQRKTATDLMQTALNSDLGFEIVESLTTEIGPRLAGSEAELRSLQWGVKLGKELGFDRVSIEEFTMPFWDRGHLHISMTAPYQQDLYGTALGGAAPSTKEIQAPVVYFRDIHALANVKAGDLKGKIAFVDGDKMVKSQTGAGYGQANIRRQSGYHHAERANAEALMVRSVGSSSHRFPHTGMMRKNKDEWATIPVVAISNPDADHFRRLHRLGKDLAVSLHSESKWKGEVSSGNVILDLIGSEKPEEIVLIGGHIDSWDLGTGAVDDGAGIGITTAAAALISKLPKRPKRTIRVVMFGAEEVGLLGAFAYAEKHKDNLHNHVLATESDFGAQTIWQLVSNVNPQATLVIDEIAKILSPLGIVRGGSNVPGGGPDIIPMARQGVPTIRLNQNGRDYFDLHHTPDDTLDKINPKELAQNVAAYATSIYLIADSEVDFKPENKEQ</sequence>
<keyword evidence="9" id="KW-0479">Metal-binding</keyword>
<evidence type="ECO:0000259" key="22">
    <source>
        <dbReference type="Pfam" id="PF04389"/>
    </source>
</evidence>
<evidence type="ECO:0000256" key="12">
    <source>
        <dbReference type="ARBA" id="ARBA00022824"/>
    </source>
</evidence>
<gene>
    <name evidence="23" type="ORF">RM552_08865</name>
</gene>
<dbReference type="Pfam" id="PF04389">
    <property type="entry name" value="Peptidase_M28"/>
    <property type="match status" value="1"/>
</dbReference>